<evidence type="ECO:0000256" key="4">
    <source>
        <dbReference type="SAM" id="Phobius"/>
    </source>
</evidence>
<dbReference type="InterPro" id="IPR009003">
    <property type="entry name" value="Peptidase_S1_PA"/>
</dbReference>
<dbReference type="SUPFAM" id="SSF50494">
    <property type="entry name" value="Trypsin-like serine proteases"/>
    <property type="match status" value="1"/>
</dbReference>
<dbReference type="EMBL" id="MGEH01000032">
    <property type="protein sequence ID" value="OGL78369.1"/>
    <property type="molecule type" value="Genomic_DNA"/>
</dbReference>
<keyword evidence="4" id="KW-0472">Membrane</keyword>
<dbReference type="AlphaFoldDB" id="A0A1F7UJC9"/>
<feature type="transmembrane region" description="Helical" evidence="4">
    <location>
        <begin position="21"/>
        <end position="41"/>
    </location>
</feature>
<dbReference type="Gene3D" id="2.40.10.10">
    <property type="entry name" value="Trypsin-like serine proteases"/>
    <property type="match status" value="2"/>
</dbReference>
<name>A0A1F7UJC9_9BACT</name>
<evidence type="ECO:0008006" key="7">
    <source>
        <dbReference type="Google" id="ProtNLM"/>
    </source>
</evidence>
<dbReference type="InterPro" id="IPR051201">
    <property type="entry name" value="Chloro_Bact_Ser_Proteases"/>
</dbReference>
<dbReference type="Pfam" id="PF13365">
    <property type="entry name" value="Trypsin_2"/>
    <property type="match status" value="1"/>
</dbReference>
<dbReference type="Proteomes" id="UP000176603">
    <property type="component" value="Unassembled WGS sequence"/>
</dbReference>
<evidence type="ECO:0000313" key="6">
    <source>
        <dbReference type="Proteomes" id="UP000176603"/>
    </source>
</evidence>
<dbReference type="PANTHER" id="PTHR43343:SF3">
    <property type="entry name" value="PROTEASE DO-LIKE 8, CHLOROPLASTIC"/>
    <property type="match status" value="1"/>
</dbReference>
<dbReference type="PRINTS" id="PR00834">
    <property type="entry name" value="PROTEASES2C"/>
</dbReference>
<reference evidence="5 6" key="1">
    <citation type="journal article" date="2016" name="Nat. Commun.">
        <title>Thousands of microbial genomes shed light on interconnected biogeochemical processes in an aquifer system.</title>
        <authorList>
            <person name="Anantharaman K."/>
            <person name="Brown C.T."/>
            <person name="Hug L.A."/>
            <person name="Sharon I."/>
            <person name="Castelle C.J."/>
            <person name="Probst A.J."/>
            <person name="Thomas B.C."/>
            <person name="Singh A."/>
            <person name="Wilkins M.J."/>
            <person name="Karaoz U."/>
            <person name="Brodie E.L."/>
            <person name="Williams K.H."/>
            <person name="Hubbard S.S."/>
            <person name="Banfield J.F."/>
        </authorList>
    </citation>
    <scope>NUCLEOTIDE SEQUENCE [LARGE SCALE GENOMIC DNA]</scope>
</reference>
<proteinExistence type="inferred from homology"/>
<dbReference type="InterPro" id="IPR001940">
    <property type="entry name" value="Peptidase_S1C"/>
</dbReference>
<comment type="similarity">
    <text evidence="1">Belongs to the peptidase S1C family.</text>
</comment>
<evidence type="ECO:0000256" key="1">
    <source>
        <dbReference type="ARBA" id="ARBA00010541"/>
    </source>
</evidence>
<accession>A0A1F7UJC9</accession>
<sequence>MLRFLPHSTWLEKHHGLNRPTQFVIAAFIASSVFVSLYSALAVTENEIFSAVQIIIFNADGKPITSGSGSIIDEDGNILTNHHVLEDAIENEGYYPMALLTTDPKKPPTVALTLKLIGYSKTFDLALVQFSKLQDKSGNWVDFSDFVAKNKLYVNHVKLDRFAEDEKIALGDTLQILGYPDAGGSSITYTKGIVSGFEQYQTASTSLPWLIKTDAKVNPGNSGGAAFDSDDNFIGVPEAVAGGPGNIGYIISLPVINDFLNMAIGAPSATSTSTDVTIIPAEINDAYCDANVRKNSVFNPGTGNCECKTDYVNLNNECVARVYFLGTPRSRADILNCKVVADTKMKRYWLRGHTAIETMSLKNKACVASEADAKKAKYQKVK</sequence>
<evidence type="ECO:0000256" key="2">
    <source>
        <dbReference type="ARBA" id="ARBA00022670"/>
    </source>
</evidence>
<dbReference type="InterPro" id="IPR043504">
    <property type="entry name" value="Peptidase_S1_PA_chymotrypsin"/>
</dbReference>
<keyword evidence="4" id="KW-0812">Transmembrane</keyword>
<evidence type="ECO:0000313" key="5">
    <source>
        <dbReference type="EMBL" id="OGL78369.1"/>
    </source>
</evidence>
<keyword evidence="4" id="KW-1133">Transmembrane helix</keyword>
<organism evidence="5 6">
    <name type="scientific">Candidatus Uhrbacteria bacterium RIFCSPHIGHO2_12_FULL_60_25</name>
    <dbReference type="NCBI Taxonomy" id="1802399"/>
    <lineage>
        <taxon>Bacteria</taxon>
        <taxon>Candidatus Uhriibacteriota</taxon>
    </lineage>
</organism>
<evidence type="ECO:0000256" key="3">
    <source>
        <dbReference type="ARBA" id="ARBA00022801"/>
    </source>
</evidence>
<comment type="caution">
    <text evidence="5">The sequence shown here is derived from an EMBL/GenBank/DDBJ whole genome shotgun (WGS) entry which is preliminary data.</text>
</comment>
<dbReference type="GO" id="GO:0006508">
    <property type="term" value="P:proteolysis"/>
    <property type="evidence" value="ECO:0007669"/>
    <property type="project" value="UniProtKB-KW"/>
</dbReference>
<keyword evidence="2" id="KW-0645">Protease</keyword>
<dbReference type="STRING" id="1802399.A3E39_02610"/>
<dbReference type="PANTHER" id="PTHR43343">
    <property type="entry name" value="PEPTIDASE S12"/>
    <property type="match status" value="1"/>
</dbReference>
<protein>
    <recommendedName>
        <fullName evidence="7">Serine protease</fullName>
    </recommendedName>
</protein>
<keyword evidence="3" id="KW-0378">Hydrolase</keyword>
<dbReference type="GO" id="GO:0004252">
    <property type="term" value="F:serine-type endopeptidase activity"/>
    <property type="evidence" value="ECO:0007669"/>
    <property type="project" value="InterPro"/>
</dbReference>
<gene>
    <name evidence="5" type="ORF">A3E39_02610</name>
</gene>